<evidence type="ECO:0000313" key="2">
    <source>
        <dbReference type="Proteomes" id="UP000284706"/>
    </source>
</evidence>
<proteinExistence type="predicted"/>
<reference evidence="1 2" key="1">
    <citation type="journal article" date="2018" name="Evol. Lett.">
        <title>Horizontal gene cluster transfer increased hallucinogenic mushroom diversity.</title>
        <authorList>
            <person name="Reynolds H.T."/>
            <person name="Vijayakumar V."/>
            <person name="Gluck-Thaler E."/>
            <person name="Korotkin H.B."/>
            <person name="Matheny P.B."/>
            <person name="Slot J.C."/>
        </authorList>
    </citation>
    <scope>NUCLEOTIDE SEQUENCE [LARGE SCALE GENOMIC DNA]</scope>
    <source>
        <strain evidence="1 2">SRW20</strain>
    </source>
</reference>
<sequence>MKVYGSIIYQLVARLEVVVAIFPLFRFPLRATGPGEPVLKGPVRREANVKKFLKKTEGYCFKL</sequence>
<dbReference type="InParanoid" id="A0A409XWR8"/>
<gene>
    <name evidence="1" type="ORF">CVT26_014905</name>
</gene>
<accession>A0A409XWR8</accession>
<protein>
    <submittedName>
        <fullName evidence="1">Uncharacterized protein</fullName>
    </submittedName>
</protein>
<evidence type="ECO:0000313" key="1">
    <source>
        <dbReference type="EMBL" id="PPQ95214.1"/>
    </source>
</evidence>
<comment type="caution">
    <text evidence="1">The sequence shown here is derived from an EMBL/GenBank/DDBJ whole genome shotgun (WGS) entry which is preliminary data.</text>
</comment>
<keyword evidence="2" id="KW-1185">Reference proteome</keyword>
<dbReference type="EMBL" id="NHYE01001431">
    <property type="protein sequence ID" value="PPQ95214.1"/>
    <property type="molecule type" value="Genomic_DNA"/>
</dbReference>
<organism evidence="1 2">
    <name type="scientific">Gymnopilus dilepis</name>
    <dbReference type="NCBI Taxonomy" id="231916"/>
    <lineage>
        <taxon>Eukaryota</taxon>
        <taxon>Fungi</taxon>
        <taxon>Dikarya</taxon>
        <taxon>Basidiomycota</taxon>
        <taxon>Agaricomycotina</taxon>
        <taxon>Agaricomycetes</taxon>
        <taxon>Agaricomycetidae</taxon>
        <taxon>Agaricales</taxon>
        <taxon>Agaricineae</taxon>
        <taxon>Hymenogastraceae</taxon>
        <taxon>Gymnopilus</taxon>
    </lineage>
</organism>
<name>A0A409XWR8_9AGAR</name>
<dbReference type="AlphaFoldDB" id="A0A409XWR8"/>
<dbReference type="Proteomes" id="UP000284706">
    <property type="component" value="Unassembled WGS sequence"/>
</dbReference>